<protein>
    <submittedName>
        <fullName evidence="1">Uncharacterized protein</fullName>
    </submittedName>
</protein>
<gene>
    <name evidence="1" type="ORF">LARSCL_LOCUS21618</name>
</gene>
<evidence type="ECO:0000313" key="2">
    <source>
        <dbReference type="Proteomes" id="UP001497382"/>
    </source>
</evidence>
<proteinExistence type="predicted"/>
<dbReference type="Proteomes" id="UP001497382">
    <property type="component" value="Unassembled WGS sequence"/>
</dbReference>
<reference evidence="1 2" key="1">
    <citation type="submission" date="2024-04" db="EMBL/GenBank/DDBJ databases">
        <authorList>
            <person name="Rising A."/>
            <person name="Reimegard J."/>
            <person name="Sonavane S."/>
            <person name="Akerstrom W."/>
            <person name="Nylinder S."/>
            <person name="Hedman E."/>
            <person name="Kallberg Y."/>
        </authorList>
    </citation>
    <scope>NUCLEOTIDE SEQUENCE [LARGE SCALE GENOMIC DNA]</scope>
</reference>
<sequence>MFPNPASREAVGSSFLWHIIAQQFKYGRKLCRDTVTILIAICGRQINLHLELRKTALFEACDPHVNRIPPAQQQA</sequence>
<organism evidence="1 2">
    <name type="scientific">Larinioides sclopetarius</name>
    <dbReference type="NCBI Taxonomy" id="280406"/>
    <lineage>
        <taxon>Eukaryota</taxon>
        <taxon>Metazoa</taxon>
        <taxon>Ecdysozoa</taxon>
        <taxon>Arthropoda</taxon>
        <taxon>Chelicerata</taxon>
        <taxon>Arachnida</taxon>
        <taxon>Araneae</taxon>
        <taxon>Araneomorphae</taxon>
        <taxon>Entelegynae</taxon>
        <taxon>Araneoidea</taxon>
        <taxon>Araneidae</taxon>
        <taxon>Larinioides</taxon>
    </lineage>
</organism>
<dbReference type="AlphaFoldDB" id="A0AAV2BVK9"/>
<keyword evidence="2" id="KW-1185">Reference proteome</keyword>
<accession>A0AAV2BVK9</accession>
<evidence type="ECO:0000313" key="1">
    <source>
        <dbReference type="EMBL" id="CAL1299889.1"/>
    </source>
</evidence>
<comment type="caution">
    <text evidence="1">The sequence shown here is derived from an EMBL/GenBank/DDBJ whole genome shotgun (WGS) entry which is preliminary data.</text>
</comment>
<dbReference type="EMBL" id="CAXIEN010000522">
    <property type="protein sequence ID" value="CAL1299889.1"/>
    <property type="molecule type" value="Genomic_DNA"/>
</dbReference>
<name>A0AAV2BVK9_9ARAC</name>